<accession>A0A5C6M431</accession>
<dbReference type="GO" id="GO:0003700">
    <property type="term" value="F:DNA-binding transcription factor activity"/>
    <property type="evidence" value="ECO:0007669"/>
    <property type="project" value="InterPro"/>
</dbReference>
<proteinExistence type="predicted"/>
<dbReference type="SUPFAM" id="SSF46689">
    <property type="entry name" value="Homeodomain-like"/>
    <property type="match status" value="1"/>
</dbReference>
<evidence type="ECO:0000313" key="5">
    <source>
        <dbReference type="EMBL" id="TWW02526.1"/>
    </source>
</evidence>
<keyword evidence="3" id="KW-0804">Transcription</keyword>
<evidence type="ECO:0000256" key="2">
    <source>
        <dbReference type="ARBA" id="ARBA00023125"/>
    </source>
</evidence>
<protein>
    <submittedName>
        <fullName evidence="5">Helix-turn-helix transcriptional regulator</fullName>
    </submittedName>
</protein>
<feature type="domain" description="HTH araC/xylS-type" evidence="4">
    <location>
        <begin position="170"/>
        <end position="267"/>
    </location>
</feature>
<comment type="caution">
    <text evidence="5">The sequence shown here is derived from an EMBL/GenBank/DDBJ whole genome shotgun (WGS) entry which is preliminary data.</text>
</comment>
<dbReference type="Pfam" id="PF12833">
    <property type="entry name" value="HTH_18"/>
    <property type="match status" value="1"/>
</dbReference>
<dbReference type="PROSITE" id="PS01124">
    <property type="entry name" value="HTH_ARAC_FAMILY_2"/>
    <property type="match status" value="1"/>
</dbReference>
<sequence>MPVDLLAHIFNTRLPMVRPATVLADIIEGYYHVSWDGREEDVWASLDGSPVLVFMLSEPFSLHFRGVHNRVFNKAFFCCYGLRGTYISDMPKGMRLLVVRFTSSGLFQLMQQPLPTSMPAALCGIGEIWGKAGEMLAEAICQDPESCLAGLEAFLMSRLPEYTTVNYKLQSAVQMISDQRGQLSVSDICVSLRVNYKWLERNFMQWLGVTPKAYLGNMRFLYAYFGMMNGKMGLTGIALESGYYDQNHFIRDCRKYTGRAPSQITSLYQQEQPGL</sequence>
<dbReference type="InterPro" id="IPR050204">
    <property type="entry name" value="AraC_XylS_family_regulators"/>
</dbReference>
<evidence type="ECO:0000259" key="4">
    <source>
        <dbReference type="PROSITE" id="PS01124"/>
    </source>
</evidence>
<dbReference type="SMART" id="SM00342">
    <property type="entry name" value="HTH_ARAC"/>
    <property type="match status" value="1"/>
</dbReference>
<dbReference type="Proteomes" id="UP000318815">
    <property type="component" value="Unassembled WGS sequence"/>
</dbReference>
<gene>
    <name evidence="5" type="ORF">FEF09_01580</name>
</gene>
<name>A0A5C6M431_9BACT</name>
<dbReference type="RefSeq" id="WP_146303237.1">
    <property type="nucleotide sequence ID" value="NZ_VOHS01000001.1"/>
</dbReference>
<keyword evidence="2" id="KW-0238">DNA-binding</keyword>
<dbReference type="OrthoDB" id="655946at2"/>
<dbReference type="InterPro" id="IPR009057">
    <property type="entry name" value="Homeodomain-like_sf"/>
</dbReference>
<evidence type="ECO:0000313" key="6">
    <source>
        <dbReference type="Proteomes" id="UP000318815"/>
    </source>
</evidence>
<organism evidence="5 6">
    <name type="scientific">Chitinophaga pinensis</name>
    <dbReference type="NCBI Taxonomy" id="79329"/>
    <lineage>
        <taxon>Bacteria</taxon>
        <taxon>Pseudomonadati</taxon>
        <taxon>Bacteroidota</taxon>
        <taxon>Chitinophagia</taxon>
        <taxon>Chitinophagales</taxon>
        <taxon>Chitinophagaceae</taxon>
        <taxon>Chitinophaga</taxon>
    </lineage>
</organism>
<dbReference type="InterPro" id="IPR018060">
    <property type="entry name" value="HTH_AraC"/>
</dbReference>
<dbReference type="GO" id="GO:0043565">
    <property type="term" value="F:sequence-specific DNA binding"/>
    <property type="evidence" value="ECO:0007669"/>
    <property type="project" value="InterPro"/>
</dbReference>
<reference evidence="5 6" key="1">
    <citation type="submission" date="2019-08" db="EMBL/GenBank/DDBJ databases">
        <title>Whole genome sequencing of chitin degrading bacteria Chitinophaga pinensis YS16.</title>
        <authorList>
            <person name="Singh R.P."/>
            <person name="Manchanda G."/>
            <person name="Maurya I.K."/>
            <person name="Joshi N.K."/>
            <person name="Srivastava A.K."/>
        </authorList>
    </citation>
    <scope>NUCLEOTIDE SEQUENCE [LARGE SCALE GENOMIC DNA]</scope>
    <source>
        <strain evidence="5 6">YS-16</strain>
    </source>
</reference>
<dbReference type="PANTHER" id="PTHR46796:SF13">
    <property type="entry name" value="HTH-TYPE TRANSCRIPTIONAL ACTIVATOR RHAS"/>
    <property type="match status" value="1"/>
</dbReference>
<evidence type="ECO:0000256" key="3">
    <source>
        <dbReference type="ARBA" id="ARBA00023163"/>
    </source>
</evidence>
<keyword evidence="1" id="KW-0805">Transcription regulation</keyword>
<evidence type="ECO:0000256" key="1">
    <source>
        <dbReference type="ARBA" id="ARBA00023015"/>
    </source>
</evidence>
<dbReference type="AlphaFoldDB" id="A0A5C6M431"/>
<dbReference type="EMBL" id="VOHS01000001">
    <property type="protein sequence ID" value="TWW02526.1"/>
    <property type="molecule type" value="Genomic_DNA"/>
</dbReference>
<keyword evidence="6" id="KW-1185">Reference proteome</keyword>
<dbReference type="PANTHER" id="PTHR46796">
    <property type="entry name" value="HTH-TYPE TRANSCRIPTIONAL ACTIVATOR RHAS-RELATED"/>
    <property type="match status" value="1"/>
</dbReference>
<dbReference type="Gene3D" id="1.10.10.60">
    <property type="entry name" value="Homeodomain-like"/>
    <property type="match status" value="1"/>
</dbReference>